<organism evidence="2 3">
    <name type="scientific">Trifolium subterraneum</name>
    <name type="common">Subterranean clover</name>
    <dbReference type="NCBI Taxonomy" id="3900"/>
    <lineage>
        <taxon>Eukaryota</taxon>
        <taxon>Viridiplantae</taxon>
        <taxon>Streptophyta</taxon>
        <taxon>Embryophyta</taxon>
        <taxon>Tracheophyta</taxon>
        <taxon>Spermatophyta</taxon>
        <taxon>Magnoliopsida</taxon>
        <taxon>eudicotyledons</taxon>
        <taxon>Gunneridae</taxon>
        <taxon>Pentapetalae</taxon>
        <taxon>rosids</taxon>
        <taxon>fabids</taxon>
        <taxon>Fabales</taxon>
        <taxon>Fabaceae</taxon>
        <taxon>Papilionoideae</taxon>
        <taxon>50 kb inversion clade</taxon>
        <taxon>NPAAA clade</taxon>
        <taxon>Hologalegina</taxon>
        <taxon>IRL clade</taxon>
        <taxon>Trifolieae</taxon>
        <taxon>Trifolium</taxon>
    </lineage>
</organism>
<proteinExistence type="predicted"/>
<dbReference type="Proteomes" id="UP000242715">
    <property type="component" value="Unassembled WGS sequence"/>
</dbReference>
<reference evidence="3" key="1">
    <citation type="journal article" date="2017" name="Front. Plant Sci.">
        <title>Climate Clever Clovers: New Paradigm to Reduce the Environmental Footprint of Ruminants by Breeding Low Methanogenic Forages Utilizing Haplotype Variation.</title>
        <authorList>
            <person name="Kaur P."/>
            <person name="Appels R."/>
            <person name="Bayer P.E."/>
            <person name="Keeble-Gagnere G."/>
            <person name="Wang J."/>
            <person name="Hirakawa H."/>
            <person name="Shirasawa K."/>
            <person name="Vercoe P."/>
            <person name="Stefanova K."/>
            <person name="Durmic Z."/>
            <person name="Nichols P."/>
            <person name="Revell C."/>
            <person name="Isobe S.N."/>
            <person name="Edwards D."/>
            <person name="Erskine W."/>
        </authorList>
    </citation>
    <scope>NUCLEOTIDE SEQUENCE [LARGE SCALE GENOMIC DNA]</scope>
    <source>
        <strain evidence="3">cv. Daliak</strain>
    </source>
</reference>
<keyword evidence="3" id="KW-1185">Reference proteome</keyword>
<evidence type="ECO:0000313" key="3">
    <source>
        <dbReference type="Proteomes" id="UP000242715"/>
    </source>
</evidence>
<dbReference type="AlphaFoldDB" id="A0A2Z6NHA4"/>
<evidence type="ECO:0000256" key="1">
    <source>
        <dbReference type="SAM" id="MobiDB-lite"/>
    </source>
</evidence>
<evidence type="ECO:0000313" key="2">
    <source>
        <dbReference type="EMBL" id="GAU31079.1"/>
    </source>
</evidence>
<feature type="region of interest" description="Disordered" evidence="1">
    <location>
        <begin position="1"/>
        <end position="20"/>
    </location>
</feature>
<feature type="compositionally biased region" description="Basic and acidic residues" evidence="1">
    <location>
        <begin position="56"/>
        <end position="66"/>
    </location>
</feature>
<protein>
    <submittedName>
        <fullName evidence="2">Uncharacterized protein</fullName>
    </submittedName>
</protein>
<name>A0A2Z6NHA4_TRISU</name>
<accession>A0A2Z6NHA4</accession>
<dbReference type="EMBL" id="DF973445">
    <property type="protein sequence ID" value="GAU31079.1"/>
    <property type="molecule type" value="Genomic_DNA"/>
</dbReference>
<gene>
    <name evidence="2" type="ORF">TSUD_322160</name>
</gene>
<sequence>MFDHVQSKLPGHASIPNVSKAPTLILDTDVSYRSPGQTEIPSIVAGMRPNSGCEGGNDKQFVHASA</sequence>
<feature type="region of interest" description="Disordered" evidence="1">
    <location>
        <begin position="41"/>
        <end position="66"/>
    </location>
</feature>